<dbReference type="EMBL" id="CAJNJA010103541">
    <property type="protein sequence ID" value="CAE7945363.1"/>
    <property type="molecule type" value="Genomic_DNA"/>
</dbReference>
<evidence type="ECO:0000313" key="3">
    <source>
        <dbReference type="EMBL" id="CAE7945363.1"/>
    </source>
</evidence>
<sequence>AVFWHLVSTFVGVKRIVFSIEDFAGHERNEVQHVLTKEGVHTGASPAPRPPSHDGQVVQPAPGAPPFNGGAVPLQPFQPSESSHSAQSIFLALLAMACGVAIVICYFGQDTMDGPDLSSTKAVGRSELWAVAQALPVPLELHYTAEGQRFAATGYRPVHGGQWPLAVFLHGTRRAHNDAFGVEACRYLAESGFAALPLQYTNKAYPGGCGDFDHRSRQVGEGLRQICDRQDLGINCALGVAVVGFSLGGQIALKLRNFNANVSAALSIAGSLLFEGQCLMNHDFKLERSKRRITVGSEDRHYGSRIKCVSSSGYDCGSNNCIQPDGSGFYMFTEDEVGRTPSHNYYIDPLTQGMAEDFKLSDAPWGFAACVRWLLGVAPRFEGNGGDPSLPNASNRQPGSARLTQKGPLLLEVKSPKARAAGSRKIIYICASYTLLFCIVLHVTCLYTHIT</sequence>
<gene>
    <name evidence="3" type="ORF">SNEC2469_LOCUS35571</name>
</gene>
<keyword evidence="4" id="KW-1185">Reference proteome</keyword>
<dbReference type="InterPro" id="IPR029058">
    <property type="entry name" value="AB_hydrolase_fold"/>
</dbReference>
<evidence type="ECO:0000256" key="1">
    <source>
        <dbReference type="SAM" id="MobiDB-lite"/>
    </source>
</evidence>
<dbReference type="Proteomes" id="UP000601435">
    <property type="component" value="Unassembled WGS sequence"/>
</dbReference>
<dbReference type="SUPFAM" id="SSF53474">
    <property type="entry name" value="alpha/beta-Hydrolases"/>
    <property type="match status" value="1"/>
</dbReference>
<dbReference type="OrthoDB" id="424389at2759"/>
<feature type="transmembrane region" description="Helical" evidence="2">
    <location>
        <begin position="426"/>
        <end position="450"/>
    </location>
</feature>
<dbReference type="Gene3D" id="3.40.50.1820">
    <property type="entry name" value="alpha/beta hydrolase"/>
    <property type="match status" value="1"/>
</dbReference>
<keyword evidence="2" id="KW-0812">Transmembrane</keyword>
<evidence type="ECO:0000313" key="4">
    <source>
        <dbReference type="Proteomes" id="UP000601435"/>
    </source>
</evidence>
<feature type="transmembrane region" description="Helical" evidence="2">
    <location>
        <begin position="89"/>
        <end position="108"/>
    </location>
</feature>
<name>A0A813CLR0_9DINO</name>
<keyword evidence="2" id="KW-1133">Transmembrane helix</keyword>
<feature type="region of interest" description="Disordered" evidence="1">
    <location>
        <begin position="41"/>
        <end position="79"/>
    </location>
</feature>
<organism evidence="3 4">
    <name type="scientific">Symbiodinium necroappetens</name>
    <dbReference type="NCBI Taxonomy" id="1628268"/>
    <lineage>
        <taxon>Eukaryota</taxon>
        <taxon>Sar</taxon>
        <taxon>Alveolata</taxon>
        <taxon>Dinophyceae</taxon>
        <taxon>Suessiales</taxon>
        <taxon>Symbiodiniaceae</taxon>
        <taxon>Symbiodinium</taxon>
    </lineage>
</organism>
<proteinExistence type="predicted"/>
<keyword evidence="2" id="KW-0472">Membrane</keyword>
<feature type="non-terminal residue" evidence="3">
    <location>
        <position position="451"/>
    </location>
</feature>
<evidence type="ECO:0000256" key="2">
    <source>
        <dbReference type="SAM" id="Phobius"/>
    </source>
</evidence>
<protein>
    <submittedName>
        <fullName evidence="3">Uncharacterized protein</fullName>
    </submittedName>
</protein>
<accession>A0A813CLR0</accession>
<reference evidence="3" key="1">
    <citation type="submission" date="2021-02" db="EMBL/GenBank/DDBJ databases">
        <authorList>
            <person name="Dougan E. K."/>
            <person name="Rhodes N."/>
            <person name="Thang M."/>
            <person name="Chan C."/>
        </authorList>
    </citation>
    <scope>NUCLEOTIDE SEQUENCE</scope>
</reference>
<comment type="caution">
    <text evidence="3">The sequence shown here is derived from an EMBL/GenBank/DDBJ whole genome shotgun (WGS) entry which is preliminary data.</text>
</comment>
<dbReference type="AlphaFoldDB" id="A0A813CLR0"/>